<feature type="compositionally biased region" description="Basic residues" evidence="13">
    <location>
        <begin position="57"/>
        <end position="69"/>
    </location>
</feature>
<keyword evidence="19" id="KW-1185">Reference proteome</keyword>
<feature type="compositionally biased region" description="Basic and acidic residues" evidence="13">
    <location>
        <begin position="1086"/>
        <end position="1099"/>
    </location>
</feature>
<dbReference type="GO" id="GO:0005829">
    <property type="term" value="C:cytosol"/>
    <property type="evidence" value="ECO:0007669"/>
    <property type="project" value="TreeGrafter"/>
</dbReference>
<evidence type="ECO:0000259" key="16">
    <source>
        <dbReference type="PROSITE" id="PS51195"/>
    </source>
</evidence>
<dbReference type="PANTHER" id="PTHR47959">
    <property type="entry name" value="ATP-DEPENDENT RNA HELICASE RHLE-RELATED"/>
    <property type="match status" value="1"/>
</dbReference>
<evidence type="ECO:0000259" key="15">
    <source>
        <dbReference type="PROSITE" id="PS51194"/>
    </source>
</evidence>
<name>A0A8H6P7Z9_9EURO</name>
<evidence type="ECO:0000256" key="9">
    <source>
        <dbReference type="ARBA" id="ARBA00023242"/>
    </source>
</evidence>
<feature type="region of interest" description="Disordered" evidence="13">
    <location>
        <begin position="833"/>
        <end position="1107"/>
    </location>
</feature>
<evidence type="ECO:0000256" key="10">
    <source>
        <dbReference type="ARBA" id="ARBA00047984"/>
    </source>
</evidence>
<feature type="short sequence motif" description="Q motif" evidence="11">
    <location>
        <begin position="1107"/>
        <end position="1135"/>
    </location>
</feature>
<evidence type="ECO:0000313" key="19">
    <source>
        <dbReference type="Proteomes" id="UP000630445"/>
    </source>
</evidence>
<comment type="catalytic activity">
    <reaction evidence="10">
        <text>ATP + H2O = ADP + phosphate + H(+)</text>
        <dbReference type="Rhea" id="RHEA:13065"/>
        <dbReference type="ChEBI" id="CHEBI:15377"/>
        <dbReference type="ChEBI" id="CHEBI:15378"/>
        <dbReference type="ChEBI" id="CHEBI:30616"/>
        <dbReference type="ChEBI" id="CHEBI:43474"/>
        <dbReference type="ChEBI" id="CHEBI:456216"/>
        <dbReference type="EC" id="3.6.4.13"/>
    </reaction>
</comment>
<feature type="domain" description="Helicase C-terminal" evidence="15">
    <location>
        <begin position="1339"/>
        <end position="1491"/>
    </location>
</feature>
<keyword evidence="9" id="KW-0539">Nucleus</keyword>
<proteinExistence type="predicted"/>
<dbReference type="PROSITE" id="PS51192">
    <property type="entry name" value="HELICASE_ATP_BIND_1"/>
    <property type="match status" value="1"/>
</dbReference>
<evidence type="ECO:0000256" key="6">
    <source>
        <dbReference type="ARBA" id="ARBA00022806"/>
    </source>
</evidence>
<keyword evidence="4" id="KW-0547">Nucleotide-binding</keyword>
<comment type="caution">
    <text evidence="17">The sequence shown here is derived from an EMBL/GenBank/DDBJ whole genome shotgun (WGS) entry which is preliminary data.</text>
</comment>
<dbReference type="CDD" id="cd17947">
    <property type="entry name" value="DEADc_DDX27"/>
    <property type="match status" value="1"/>
</dbReference>
<feature type="compositionally biased region" description="Polar residues" evidence="13">
    <location>
        <begin position="176"/>
        <end position="194"/>
    </location>
</feature>
<feature type="compositionally biased region" description="Basic residues" evidence="13">
    <location>
        <begin position="866"/>
        <end position="877"/>
    </location>
</feature>
<dbReference type="GO" id="GO:0010467">
    <property type="term" value="P:gene expression"/>
    <property type="evidence" value="ECO:0007669"/>
    <property type="project" value="UniProtKB-ARBA"/>
</dbReference>
<dbReference type="EMBL" id="JACBAD010002060">
    <property type="protein sequence ID" value="KAF7118749.1"/>
    <property type="molecule type" value="Genomic_DNA"/>
</dbReference>
<dbReference type="SUPFAM" id="SSF55729">
    <property type="entry name" value="Acyl-CoA N-acyltransferases (Nat)"/>
    <property type="match status" value="1"/>
</dbReference>
<dbReference type="SUPFAM" id="SSF52540">
    <property type="entry name" value="P-loop containing nucleoside triphosphate hydrolases"/>
    <property type="match status" value="2"/>
</dbReference>
<dbReference type="EC" id="3.6.4.13" evidence="2"/>
<dbReference type="InterPro" id="IPR027417">
    <property type="entry name" value="P-loop_NTPase"/>
</dbReference>
<dbReference type="Gene3D" id="3.40.630.30">
    <property type="match status" value="1"/>
</dbReference>
<feature type="region of interest" description="Disordered" evidence="13">
    <location>
        <begin position="1"/>
        <end position="278"/>
    </location>
</feature>
<evidence type="ECO:0000256" key="12">
    <source>
        <dbReference type="SAM" id="Coils"/>
    </source>
</evidence>
<dbReference type="PROSITE" id="PS00039">
    <property type="entry name" value="DEAD_ATP_HELICASE"/>
    <property type="match status" value="1"/>
</dbReference>
<feature type="compositionally biased region" description="Basic and acidic residues" evidence="13">
    <location>
        <begin position="1540"/>
        <end position="1550"/>
    </location>
</feature>
<dbReference type="Pfam" id="PF00583">
    <property type="entry name" value="Acetyltransf_1"/>
    <property type="match status" value="1"/>
</dbReference>
<feature type="compositionally biased region" description="Polar residues" evidence="13">
    <location>
        <begin position="242"/>
        <end position="271"/>
    </location>
</feature>
<evidence type="ECO:0000259" key="14">
    <source>
        <dbReference type="PROSITE" id="PS51192"/>
    </source>
</evidence>
<evidence type="ECO:0000313" key="17">
    <source>
        <dbReference type="EMBL" id="KAF7118749.1"/>
    </source>
</evidence>
<dbReference type="PROSITE" id="PS51194">
    <property type="entry name" value="HELICASE_CTER"/>
    <property type="match status" value="1"/>
</dbReference>
<dbReference type="InterPro" id="IPR014014">
    <property type="entry name" value="RNA_helicase_DEAD_Q_motif"/>
</dbReference>
<dbReference type="Pfam" id="PF00271">
    <property type="entry name" value="Helicase_C"/>
    <property type="match status" value="1"/>
</dbReference>
<feature type="compositionally biased region" description="Basic residues" evidence="13">
    <location>
        <begin position="13"/>
        <end position="24"/>
    </location>
</feature>
<evidence type="ECO:0000256" key="4">
    <source>
        <dbReference type="ARBA" id="ARBA00022741"/>
    </source>
</evidence>
<dbReference type="PANTHER" id="PTHR47959:SF1">
    <property type="entry name" value="ATP-DEPENDENT RNA HELICASE DBPA"/>
    <property type="match status" value="1"/>
</dbReference>
<feature type="compositionally biased region" description="Polar residues" evidence="13">
    <location>
        <begin position="157"/>
        <end position="167"/>
    </location>
</feature>
<feature type="compositionally biased region" description="Low complexity" evidence="13">
    <location>
        <begin position="878"/>
        <end position="889"/>
    </location>
</feature>
<feature type="region of interest" description="Disordered" evidence="13">
    <location>
        <begin position="318"/>
        <end position="340"/>
    </location>
</feature>
<sequence length="1627" mass="181274">MERQAHPDQPKAPSRRRGRNKSKAHFQQDPVLPDSAPQAPESPQAPDNPPPSFTNGRRTRKPPFKKRHPTQTDCRAESTHSATHDLGASQDDSERLKNAESSETPACLVSRIEGPSILSSEAPHQRQSERQGDKEASGSHKTSPRFDSRPKKFQSRAPASTHLSHQPHTPLKRSKLSQVITAPTSLPSQVTTNMDPVGDSPKKSDSNGSDEVVMHRGARFKGRNQRQLRGGSARLNRDPRNTPHSRTTQQTPRQNPNETPNRPAAVQNQVPQDDDGCQVKIPSSVQKIANKAPSQEALDELKRLQEEIVLQAHLNRYRGPDDDTANPESLAKCRDGPGTDPRSYVYKSIARCRLASNSNETSSDPRSIPEDEFEGDVDDRYFVDEIKYRVQKFYAARLDAQRESYHNSVSVYPSIVDGQVFLSRYPSAEHERLQIIPSNAEPQTGNQRDSHTPEHCSKVKWEDRWEMRPRACSSYEGFRDWFRCWLEMKTGDTCNLDIYHQAFFDGSAHMDGIASLFIPDLGDVPTRLDMTDEATRLHHHETAEGYCHNLALHIKAAEEEARTRRKQARDAFIEGLKICSPKDPNSPRANAYLRCVEDGDIPGLLVILNWYAQKSNLSSSLGTLDEQYVRQRIEDSKRARLPFIVAAERRRGQSANDAPEKILGYAMATDSLGLQTAGRYTVELEIYIKPDQKRRGIGKCLLDKLIEVCDATYVPKRAFFYDAGCDDKTGLYPGGARTLKRLVFTISYSVSERSQIKWLIDWLERDYHFEQQGVLKGARVKFEHFSVLVPSLSDGPSTACLLKMAPNAATKKSAAAKDDDFVLTLSDDENDVLENGIEEGGDNAEEDTISSSKKRKREAAEAPKGNNKKQKQLKQSKKGQSAAGAVSDEQSAEEDEAEAMDAGEDDGALDSEFEFDVDGNANTGVIEGFDGWEARNGDGAADAAKNGDKKAVDIDDIISRRKAKKEAELKKKQQKEKKRREEEGEEESEDEDAVSDGGMSVDFQDDELLAADGFGMGADGVNESGDDAENDSSDGDDADEQNGEDEEDDEAASDNDSVATPVNHPDDEAASDEESEAESEVDAEEAEKRKAFFAPEEKSTAASTSNRSFQDFNLSRPILRGLAAVNFTTPTPIQQKTIPVALLGKDIVGSAVTGSGKTAAFVVPILERLLFRPRKVPTSRVAILMPTRELAVQCYNVATKLATHTDVTFCQLVGGFSLREQENILKKRPDVIIATPGRFIDHMRNSPSFTVDTLEILVLDEADRMLEDGFADELNEILTTIPKSRQTMLFSATMTDSVDKLIRVGLNRPVRLMVDAKKNTSKDLIQEFVRLRPGREDKRLGYLLYLCNEIYTGRVIVFFRQKREAHRVRIVFGLLGLKAAELHGSMSQEQRIKSVENFREGKVAFLLATDLASRGLDIKGVETVINYEAPQSHEIYLHRVGRTARAGRSGRACTIAAEPDRKIVKSAVRAGKAQGAKIVSRVVDPSVADEWAAKAKDLEDEIEEVLQEEKLEKHMAQAEMQVTKGENMIKHEAEIMSRPKRTWFETERDKRAAKKLGATELNGPSKKDKVKLSNKDKKRLDDARERHEGNVGWKKGKADREAPKQGKNKGGKNKSDKKNKIKMKGKK</sequence>
<dbReference type="SMART" id="SM00487">
    <property type="entry name" value="DEXDc"/>
    <property type="match status" value="1"/>
</dbReference>
<dbReference type="GO" id="GO:0003724">
    <property type="term" value="F:RNA helicase activity"/>
    <property type="evidence" value="ECO:0007669"/>
    <property type="project" value="UniProtKB-EC"/>
</dbReference>
<dbReference type="InterPro" id="IPR000629">
    <property type="entry name" value="RNA-helicase_DEAD-box_CS"/>
</dbReference>
<dbReference type="InterPro" id="IPR016181">
    <property type="entry name" value="Acyl_CoA_acyltransferase"/>
</dbReference>
<evidence type="ECO:0000256" key="11">
    <source>
        <dbReference type="PROSITE-ProRule" id="PRU00552"/>
    </source>
</evidence>
<evidence type="ECO:0000256" key="13">
    <source>
        <dbReference type="SAM" id="MobiDB-lite"/>
    </source>
</evidence>
<dbReference type="InterPro" id="IPR000182">
    <property type="entry name" value="GNAT_dom"/>
</dbReference>
<protein>
    <recommendedName>
        <fullName evidence="2">RNA helicase</fullName>
        <ecNumber evidence="2">3.6.4.13</ecNumber>
    </recommendedName>
</protein>
<dbReference type="GO" id="GO:0016787">
    <property type="term" value="F:hydrolase activity"/>
    <property type="evidence" value="ECO:0007669"/>
    <property type="project" value="UniProtKB-KW"/>
</dbReference>
<dbReference type="InterPro" id="IPR050079">
    <property type="entry name" value="DEAD_box_RNA_helicase"/>
</dbReference>
<feature type="compositionally biased region" description="Acidic residues" evidence="13">
    <location>
        <begin position="890"/>
        <end position="917"/>
    </location>
</feature>
<feature type="compositionally biased region" description="Basic and acidic residues" evidence="13">
    <location>
        <begin position="123"/>
        <end position="150"/>
    </location>
</feature>
<evidence type="ECO:0000256" key="2">
    <source>
        <dbReference type="ARBA" id="ARBA00012552"/>
    </source>
</evidence>
<feature type="compositionally biased region" description="Basic residues" evidence="13">
    <location>
        <begin position="216"/>
        <end position="226"/>
    </location>
</feature>
<dbReference type="SMART" id="SM00490">
    <property type="entry name" value="HELICc"/>
    <property type="match status" value="1"/>
</dbReference>
<feature type="compositionally biased region" description="Low complexity" evidence="13">
    <location>
        <begin position="33"/>
        <end position="45"/>
    </location>
</feature>
<evidence type="ECO:0000313" key="18">
    <source>
        <dbReference type="EMBL" id="KAF7159315.1"/>
    </source>
</evidence>
<evidence type="ECO:0000256" key="8">
    <source>
        <dbReference type="ARBA" id="ARBA00022884"/>
    </source>
</evidence>
<dbReference type="GO" id="GO:0005524">
    <property type="term" value="F:ATP binding"/>
    <property type="evidence" value="ECO:0007669"/>
    <property type="project" value="UniProtKB-KW"/>
</dbReference>
<keyword evidence="6" id="KW-0347">Helicase</keyword>
<dbReference type="Gene3D" id="3.40.50.300">
    <property type="entry name" value="P-loop containing nucleotide triphosphate hydrolases"/>
    <property type="match status" value="2"/>
</dbReference>
<organism evidence="17 19">
    <name type="scientific">Aspergillus hiratsukae</name>
    <dbReference type="NCBI Taxonomy" id="1194566"/>
    <lineage>
        <taxon>Eukaryota</taxon>
        <taxon>Fungi</taxon>
        <taxon>Dikarya</taxon>
        <taxon>Ascomycota</taxon>
        <taxon>Pezizomycotina</taxon>
        <taxon>Eurotiomycetes</taxon>
        <taxon>Eurotiomycetidae</taxon>
        <taxon>Eurotiales</taxon>
        <taxon>Aspergillaceae</taxon>
        <taxon>Aspergillus</taxon>
        <taxon>Aspergillus subgen. Fumigati</taxon>
    </lineage>
</organism>
<feature type="compositionally biased region" description="Acidic residues" evidence="13">
    <location>
        <begin position="1068"/>
        <end position="1085"/>
    </location>
</feature>
<accession>A0A8H6P7Z9</accession>
<dbReference type="InterPro" id="IPR011545">
    <property type="entry name" value="DEAD/DEAH_box_helicase_dom"/>
</dbReference>
<dbReference type="EMBL" id="JACBAF010002277">
    <property type="protein sequence ID" value="KAF7159315.1"/>
    <property type="molecule type" value="Genomic_DNA"/>
</dbReference>
<feature type="compositionally biased region" description="Acidic residues" evidence="13">
    <location>
        <begin position="1024"/>
        <end position="1053"/>
    </location>
</feature>
<evidence type="ECO:0000256" key="5">
    <source>
        <dbReference type="ARBA" id="ARBA00022801"/>
    </source>
</evidence>
<feature type="domain" description="Helicase ATP-binding" evidence="14">
    <location>
        <begin position="1138"/>
        <end position="1312"/>
    </location>
</feature>
<evidence type="ECO:0000256" key="3">
    <source>
        <dbReference type="ARBA" id="ARBA00022517"/>
    </source>
</evidence>
<dbReference type="CDD" id="cd18787">
    <property type="entry name" value="SF2_C_DEAD"/>
    <property type="match status" value="1"/>
</dbReference>
<dbReference type="Proteomes" id="UP000662466">
    <property type="component" value="Unassembled WGS sequence"/>
</dbReference>
<keyword evidence="7" id="KW-0067">ATP-binding</keyword>
<keyword evidence="3" id="KW-0690">Ribosome biogenesis</keyword>
<dbReference type="Pfam" id="PF00270">
    <property type="entry name" value="DEAD"/>
    <property type="match status" value="1"/>
</dbReference>
<keyword evidence="12" id="KW-0175">Coiled coil</keyword>
<feature type="compositionally biased region" description="Basic and acidic residues" evidence="13">
    <location>
        <begin position="1565"/>
        <end position="1589"/>
    </location>
</feature>
<feature type="region of interest" description="Disordered" evidence="13">
    <location>
        <begin position="1540"/>
        <end position="1627"/>
    </location>
</feature>
<dbReference type="InterPro" id="IPR001650">
    <property type="entry name" value="Helicase_C-like"/>
</dbReference>
<evidence type="ECO:0000256" key="1">
    <source>
        <dbReference type="ARBA" id="ARBA00004123"/>
    </source>
</evidence>
<feature type="coiled-coil region" evidence="12">
    <location>
        <begin position="1488"/>
        <end position="1519"/>
    </location>
</feature>
<dbReference type="PROSITE" id="PS51195">
    <property type="entry name" value="Q_MOTIF"/>
    <property type="match status" value="1"/>
</dbReference>
<feature type="compositionally biased region" description="Acidic residues" evidence="13">
    <location>
        <begin position="833"/>
        <end position="848"/>
    </location>
</feature>
<dbReference type="InterPro" id="IPR014001">
    <property type="entry name" value="Helicase_ATP-bd"/>
</dbReference>
<dbReference type="GO" id="GO:0016747">
    <property type="term" value="F:acyltransferase activity, transferring groups other than amino-acyl groups"/>
    <property type="evidence" value="ECO:0007669"/>
    <property type="project" value="InterPro"/>
</dbReference>
<dbReference type="OrthoDB" id="2129362at2759"/>
<feature type="domain" description="DEAD-box RNA helicase Q" evidence="16">
    <location>
        <begin position="1107"/>
        <end position="1135"/>
    </location>
</feature>
<keyword evidence="8" id="KW-0694">RNA-binding</keyword>
<dbReference type="CDD" id="cd04301">
    <property type="entry name" value="NAT_SF"/>
    <property type="match status" value="1"/>
</dbReference>
<reference evidence="17" key="1">
    <citation type="submission" date="2020-06" db="EMBL/GenBank/DDBJ databases">
        <title>Draft genome sequences of strains closely related to Aspergillus parafelis and Aspergillus hiratsukae.</title>
        <authorList>
            <person name="Dos Santos R.A.C."/>
            <person name="Rivero-Menendez O."/>
            <person name="Steenwyk J.L."/>
            <person name="Mead M.E."/>
            <person name="Goldman G.H."/>
            <person name="Alastruey-Izquierdo A."/>
            <person name="Rokas A."/>
        </authorList>
    </citation>
    <scope>NUCLEOTIDE SEQUENCE</scope>
    <source>
        <strain evidence="17">CNM-CM5793</strain>
        <strain evidence="18">CNM-CM6106</strain>
    </source>
</reference>
<evidence type="ECO:0000256" key="7">
    <source>
        <dbReference type="ARBA" id="ARBA00022840"/>
    </source>
</evidence>
<keyword evidence="5" id="KW-0378">Hydrolase</keyword>
<feature type="compositionally biased region" description="Acidic residues" evidence="13">
    <location>
        <begin position="983"/>
        <end position="994"/>
    </location>
</feature>
<dbReference type="Proteomes" id="UP000630445">
    <property type="component" value="Unassembled WGS sequence"/>
</dbReference>
<comment type="subcellular location">
    <subcellularLocation>
        <location evidence="1">Nucleus</location>
    </subcellularLocation>
</comment>
<dbReference type="GO" id="GO:0005634">
    <property type="term" value="C:nucleus"/>
    <property type="evidence" value="ECO:0007669"/>
    <property type="project" value="UniProtKB-SubCell"/>
</dbReference>
<dbReference type="GO" id="GO:0003723">
    <property type="term" value="F:RNA binding"/>
    <property type="evidence" value="ECO:0007669"/>
    <property type="project" value="UniProtKB-KW"/>
</dbReference>
<gene>
    <name evidence="17" type="ORF">CNMCM5793_008373</name>
    <name evidence="18" type="ORF">CNMCM6106_006528</name>
</gene>
<dbReference type="GO" id="GO:0042254">
    <property type="term" value="P:ribosome biogenesis"/>
    <property type="evidence" value="ECO:0007669"/>
    <property type="project" value="UniProtKB-KW"/>
</dbReference>
<feature type="compositionally biased region" description="Basic and acidic residues" evidence="13">
    <location>
        <begin position="945"/>
        <end position="971"/>
    </location>
</feature>